<evidence type="ECO:0000256" key="1">
    <source>
        <dbReference type="ARBA" id="ARBA00000348"/>
    </source>
</evidence>
<dbReference type="EMBL" id="CP120678">
    <property type="protein sequence ID" value="WIW71069.1"/>
    <property type="molecule type" value="Genomic_DNA"/>
</dbReference>
<dbReference type="InterPro" id="IPR046348">
    <property type="entry name" value="SIS_dom_sf"/>
</dbReference>
<dbReference type="GO" id="GO:0008968">
    <property type="term" value="F:D-sedoheptulose 7-phosphate isomerase activity"/>
    <property type="evidence" value="ECO:0007669"/>
    <property type="project" value="UniProtKB-UniRule"/>
</dbReference>
<dbReference type="Gene3D" id="3.40.50.10490">
    <property type="entry name" value="Glucose-6-phosphate isomerase like protein, domain 1"/>
    <property type="match status" value="1"/>
</dbReference>
<dbReference type="KEGG" id="sgbi:P3F81_01710"/>
<comment type="catalytic activity">
    <reaction evidence="1 9">
        <text>2 D-sedoheptulose 7-phosphate = D-glycero-alpha-D-manno-heptose 7-phosphate + D-glycero-beta-D-manno-heptose 7-phosphate</text>
        <dbReference type="Rhea" id="RHEA:27489"/>
        <dbReference type="ChEBI" id="CHEBI:57483"/>
        <dbReference type="ChEBI" id="CHEBI:60203"/>
        <dbReference type="ChEBI" id="CHEBI:60204"/>
        <dbReference type="EC" id="5.3.1.28"/>
    </reaction>
</comment>
<name>A0A9Y2AJ34_9FIRM</name>
<dbReference type="PROSITE" id="PS51464">
    <property type="entry name" value="SIS"/>
    <property type="match status" value="1"/>
</dbReference>
<evidence type="ECO:0000313" key="12">
    <source>
        <dbReference type="Proteomes" id="UP001243623"/>
    </source>
</evidence>
<feature type="binding site" evidence="9">
    <location>
        <position position="120"/>
    </location>
    <ligand>
        <name>substrate</name>
    </ligand>
</feature>
<evidence type="ECO:0000256" key="2">
    <source>
        <dbReference type="ARBA" id="ARBA00004496"/>
    </source>
</evidence>
<dbReference type="PANTHER" id="PTHR30390:SF6">
    <property type="entry name" value="DNAA INITIATOR-ASSOCIATING PROTEIN DIAA"/>
    <property type="match status" value="1"/>
</dbReference>
<organism evidence="11 12">
    <name type="scientific">Selenobaculum gibii</name>
    <dbReference type="NCBI Taxonomy" id="3054208"/>
    <lineage>
        <taxon>Bacteria</taxon>
        <taxon>Bacillati</taxon>
        <taxon>Bacillota</taxon>
        <taxon>Negativicutes</taxon>
        <taxon>Selenomonadales</taxon>
        <taxon>Selenomonadaceae</taxon>
        <taxon>Selenobaculum</taxon>
    </lineage>
</organism>
<dbReference type="GO" id="GO:0005975">
    <property type="term" value="P:carbohydrate metabolic process"/>
    <property type="evidence" value="ECO:0007669"/>
    <property type="project" value="UniProtKB-UniRule"/>
</dbReference>
<dbReference type="GO" id="GO:0097367">
    <property type="term" value="F:carbohydrate derivative binding"/>
    <property type="evidence" value="ECO:0007669"/>
    <property type="project" value="InterPro"/>
</dbReference>
<feature type="binding site" evidence="9">
    <location>
        <position position="175"/>
    </location>
    <ligand>
        <name>Zn(2+)</name>
        <dbReference type="ChEBI" id="CHEBI:29105"/>
    </ligand>
</feature>
<evidence type="ECO:0000256" key="8">
    <source>
        <dbReference type="ARBA" id="ARBA00023277"/>
    </source>
</evidence>
<keyword evidence="4 9" id="KW-0963">Cytoplasm</keyword>
<feature type="binding site" evidence="9">
    <location>
        <begin position="89"/>
        <end position="90"/>
    </location>
    <ligand>
        <name>substrate</name>
    </ligand>
</feature>
<dbReference type="SUPFAM" id="SSF53697">
    <property type="entry name" value="SIS domain"/>
    <property type="match status" value="1"/>
</dbReference>
<keyword evidence="7 9" id="KW-0413">Isomerase</keyword>
<feature type="binding site" evidence="9">
    <location>
        <position position="60"/>
    </location>
    <ligand>
        <name>substrate</name>
    </ligand>
</feature>
<keyword evidence="8 9" id="KW-0119">Carbohydrate metabolism</keyword>
<dbReference type="PANTHER" id="PTHR30390">
    <property type="entry name" value="SEDOHEPTULOSE 7-PHOSPHATE ISOMERASE / DNAA INITIATOR-ASSOCIATING FACTOR FOR REPLICATION INITIATION"/>
    <property type="match status" value="1"/>
</dbReference>
<comment type="function">
    <text evidence="9">Catalyzes the isomerization of sedoheptulose 7-phosphate in D-glycero-D-manno-heptose 7-phosphate.</text>
</comment>
<evidence type="ECO:0000256" key="7">
    <source>
        <dbReference type="ARBA" id="ARBA00023235"/>
    </source>
</evidence>
<feature type="binding site" evidence="9">
    <location>
        <position position="56"/>
    </location>
    <ligand>
        <name>Zn(2+)</name>
        <dbReference type="ChEBI" id="CHEBI:29105"/>
    </ligand>
</feature>
<sequence length="189" mass="20555">MDFKAIIREHQETVEQLLQQSIPTIENIAKKCSDALKDGHMIFLCGNGGSAADCQHIAAELVGRFVNERCSLPAIALTTDTSNLTAIANDYGYEYVFARQVESLVREGDVVIGISTSGNSKNIVRAFEVAKEKGATLIGMTGKKDGEIERLADICLKVPSIVTARIQECHIMVGHMICAYIDEVIGLEP</sequence>
<dbReference type="RefSeq" id="WP_147666928.1">
    <property type="nucleotide sequence ID" value="NZ_CP120678.1"/>
</dbReference>
<dbReference type="InterPro" id="IPR050099">
    <property type="entry name" value="SIS_GmhA/DiaA_subfam"/>
</dbReference>
<evidence type="ECO:0000256" key="6">
    <source>
        <dbReference type="ARBA" id="ARBA00022833"/>
    </source>
</evidence>
<evidence type="ECO:0000256" key="9">
    <source>
        <dbReference type="HAMAP-Rule" id="MF_00067"/>
    </source>
</evidence>
<comment type="cofactor">
    <cofactor evidence="9">
        <name>Zn(2+)</name>
        <dbReference type="ChEBI" id="CHEBI:29105"/>
    </cofactor>
    <text evidence="9">Binds 1 zinc ion per subunit.</text>
</comment>
<comment type="subcellular location">
    <subcellularLocation>
        <location evidence="2 9">Cytoplasm</location>
    </subcellularLocation>
</comment>
<dbReference type="CDD" id="cd05006">
    <property type="entry name" value="SIS_GmhA"/>
    <property type="match status" value="1"/>
</dbReference>
<feature type="binding site" evidence="9">
    <location>
        <position position="60"/>
    </location>
    <ligand>
        <name>Zn(2+)</name>
        <dbReference type="ChEBI" id="CHEBI:29105"/>
    </ligand>
</feature>
<dbReference type="GO" id="GO:1901135">
    <property type="term" value="P:carbohydrate derivative metabolic process"/>
    <property type="evidence" value="ECO:0007669"/>
    <property type="project" value="InterPro"/>
</dbReference>
<feature type="binding site" evidence="9">
    <location>
        <position position="167"/>
    </location>
    <ligand>
        <name>substrate</name>
    </ligand>
</feature>
<dbReference type="InterPro" id="IPR001347">
    <property type="entry name" value="SIS_dom"/>
</dbReference>
<keyword evidence="12" id="KW-1185">Reference proteome</keyword>
<feature type="binding site" evidence="9">
    <location>
        <begin position="47"/>
        <end position="49"/>
    </location>
    <ligand>
        <name>substrate</name>
    </ligand>
</feature>
<feature type="binding site" evidence="9">
    <location>
        <begin position="115"/>
        <end position="117"/>
    </location>
    <ligand>
        <name>substrate</name>
    </ligand>
</feature>
<feature type="domain" description="SIS" evidence="10">
    <location>
        <begin position="32"/>
        <end position="187"/>
    </location>
</feature>
<accession>A0A9Y2AJ34</accession>
<comment type="pathway">
    <text evidence="9">Carbohydrate biosynthesis; D-glycero-D-manno-heptose 7-phosphate biosynthesis; D-glycero-alpha-D-manno-heptose 7-phosphate and D-glycero-beta-D-manno-heptose 7-phosphate from sedoheptulose 7-phosphate: step 1/1.</text>
</comment>
<dbReference type="HAMAP" id="MF_00067">
    <property type="entry name" value="GmhA"/>
    <property type="match status" value="1"/>
</dbReference>
<evidence type="ECO:0000259" key="10">
    <source>
        <dbReference type="PROSITE" id="PS51464"/>
    </source>
</evidence>
<proteinExistence type="inferred from homology"/>
<dbReference type="InterPro" id="IPR035461">
    <property type="entry name" value="GmhA/DiaA"/>
</dbReference>
<reference evidence="11" key="1">
    <citation type="submission" date="2023-03" db="EMBL/GenBank/DDBJ databases">
        <title>Selenobaculum gbiensis gen. nov. sp. nov., a new bacterium isolated from the gut microbiota of IBD patient.</title>
        <authorList>
            <person name="Yeo S."/>
            <person name="Park H."/>
            <person name="Huh C.S."/>
        </authorList>
    </citation>
    <scope>NUCLEOTIDE SEQUENCE</scope>
    <source>
        <strain evidence="11">ICN-92133</strain>
    </source>
</reference>
<evidence type="ECO:0000256" key="5">
    <source>
        <dbReference type="ARBA" id="ARBA00022723"/>
    </source>
</evidence>
<keyword evidence="5 9" id="KW-0479">Metal-binding</keyword>
<dbReference type="AlphaFoldDB" id="A0A9Y2AJ34"/>
<dbReference type="GO" id="GO:0008270">
    <property type="term" value="F:zinc ion binding"/>
    <property type="evidence" value="ECO:0007669"/>
    <property type="project" value="UniProtKB-UniRule"/>
</dbReference>
<dbReference type="GO" id="GO:0005737">
    <property type="term" value="C:cytoplasm"/>
    <property type="evidence" value="ECO:0007669"/>
    <property type="project" value="UniProtKB-SubCell"/>
</dbReference>
<evidence type="ECO:0000256" key="3">
    <source>
        <dbReference type="ARBA" id="ARBA00009894"/>
    </source>
</evidence>
<dbReference type="Proteomes" id="UP001243623">
    <property type="component" value="Chromosome"/>
</dbReference>
<dbReference type="Pfam" id="PF13580">
    <property type="entry name" value="SIS_2"/>
    <property type="match status" value="1"/>
</dbReference>
<dbReference type="EC" id="5.3.1.28" evidence="9"/>
<evidence type="ECO:0000256" key="4">
    <source>
        <dbReference type="ARBA" id="ARBA00022490"/>
    </source>
</evidence>
<dbReference type="InterPro" id="IPR004515">
    <property type="entry name" value="Phosphoheptose_Isoase"/>
</dbReference>
<comment type="similarity">
    <text evidence="3 9">Belongs to the SIS family. GmhA subfamily.</text>
</comment>
<comment type="miscellaneous">
    <text evidence="9">The reaction produces a racemic mixture of D-glycero-alpha-D-manno-heptose 7-phosphate and D-glycero-beta-D-manno-heptose 7-phosphate.</text>
</comment>
<gene>
    <name evidence="9" type="primary">gmhA</name>
    <name evidence="11" type="ORF">P3F81_01710</name>
</gene>
<protein>
    <recommendedName>
        <fullName evidence="9">Phosphoheptose isomerase</fullName>
        <ecNumber evidence="9">5.3.1.28</ecNumber>
    </recommendedName>
    <alternativeName>
        <fullName evidence="9">Sedoheptulose 7-phosphate isomerase</fullName>
    </alternativeName>
</protein>
<evidence type="ECO:0000313" key="11">
    <source>
        <dbReference type="EMBL" id="WIW71069.1"/>
    </source>
</evidence>
<keyword evidence="6 9" id="KW-0862">Zinc</keyword>
<feature type="binding site" evidence="9">
    <location>
        <position position="167"/>
    </location>
    <ligand>
        <name>Zn(2+)</name>
        <dbReference type="ChEBI" id="CHEBI:29105"/>
    </ligand>
</feature>